<dbReference type="PANTHER" id="PTHR43717">
    <property type="entry name" value="ANAEROBIC NITRIC OXIDE REDUCTASE FLAVORUBREDOXIN"/>
    <property type="match status" value="1"/>
</dbReference>
<dbReference type="EMBL" id="CP087164">
    <property type="protein sequence ID" value="UGS33730.1"/>
    <property type="molecule type" value="Genomic_DNA"/>
</dbReference>
<feature type="domain" description="ODP" evidence="1">
    <location>
        <begin position="25"/>
        <end position="211"/>
    </location>
</feature>
<dbReference type="InterPro" id="IPR045761">
    <property type="entry name" value="ODP_dom"/>
</dbReference>
<gene>
    <name evidence="2" type="ORF">DSM104329_00095</name>
</gene>
<dbReference type="RefSeq" id="WP_259313424.1">
    <property type="nucleotide sequence ID" value="NZ_CP087164.1"/>
</dbReference>
<evidence type="ECO:0000313" key="2">
    <source>
        <dbReference type="EMBL" id="UGS33730.1"/>
    </source>
</evidence>
<accession>A0A9E6XT01</accession>
<keyword evidence="3" id="KW-1185">Reference proteome</keyword>
<dbReference type="InterPro" id="IPR036866">
    <property type="entry name" value="RibonucZ/Hydroxyglut_hydro"/>
</dbReference>
<dbReference type="AlphaFoldDB" id="A0A9E6XT01"/>
<protein>
    <recommendedName>
        <fullName evidence="1">ODP domain-containing protein</fullName>
    </recommendedName>
</protein>
<organism evidence="2 3">
    <name type="scientific">Capillimicrobium parvum</name>
    <dbReference type="NCBI Taxonomy" id="2884022"/>
    <lineage>
        <taxon>Bacteria</taxon>
        <taxon>Bacillati</taxon>
        <taxon>Actinomycetota</taxon>
        <taxon>Thermoleophilia</taxon>
        <taxon>Solirubrobacterales</taxon>
        <taxon>Capillimicrobiaceae</taxon>
        <taxon>Capillimicrobium</taxon>
    </lineage>
</organism>
<evidence type="ECO:0000313" key="3">
    <source>
        <dbReference type="Proteomes" id="UP001162834"/>
    </source>
</evidence>
<dbReference type="Pfam" id="PF19583">
    <property type="entry name" value="ODP"/>
    <property type="match status" value="1"/>
</dbReference>
<evidence type="ECO:0000259" key="1">
    <source>
        <dbReference type="Pfam" id="PF19583"/>
    </source>
</evidence>
<proteinExistence type="predicted"/>
<dbReference type="KEGG" id="sbae:DSM104329_00095"/>
<name>A0A9E6XT01_9ACTN</name>
<dbReference type="Proteomes" id="UP001162834">
    <property type="component" value="Chromosome"/>
</dbReference>
<dbReference type="SUPFAM" id="SSF56281">
    <property type="entry name" value="Metallo-hydrolase/oxidoreductase"/>
    <property type="match status" value="1"/>
</dbReference>
<dbReference type="Gene3D" id="3.60.15.10">
    <property type="entry name" value="Ribonuclease Z/Hydroxyacylglutathione hydrolase-like"/>
    <property type="match status" value="1"/>
</dbReference>
<reference evidence="2" key="1">
    <citation type="journal article" date="2022" name="Int. J. Syst. Evol. Microbiol.">
        <title>Pseudomonas aegrilactucae sp. nov. and Pseudomonas morbosilactucae sp. nov., pathogens causing bacterial rot of lettuce in Japan.</title>
        <authorList>
            <person name="Sawada H."/>
            <person name="Fujikawa T."/>
            <person name="Satou M."/>
        </authorList>
    </citation>
    <scope>NUCLEOTIDE SEQUENCE</scope>
    <source>
        <strain evidence="2">0166_1</strain>
    </source>
</reference>
<dbReference type="PANTHER" id="PTHR43717:SF1">
    <property type="entry name" value="ANAEROBIC NITRIC OXIDE REDUCTASE FLAVORUBREDOXIN"/>
    <property type="match status" value="1"/>
</dbReference>
<sequence length="254" mass="28448">MSTRIDHITGGIYRISTWVPEYRLTFNQFLIDDERPTLVHTGEYDRYDGIRKAISEVLDPATLANIILLHWEGDENGGMDRFMAEAKGCELVGSALSIALNARGFGVHERVRGFTDGETLDLGRHKLRFWETPHVHHWDSMMVVEETTNSLFPSDLYLQPGELPPVVDENLSEEMIATYRAVGIFAHENPVRSVSERVERLAPDWVHAMHGGTVTGAALPAFNEALREKEFAYAGWVLGRDLAAQQATPIPHAG</sequence>